<organism evidence="1 2">
    <name type="scientific">Apatococcus lobatus</name>
    <dbReference type="NCBI Taxonomy" id="904363"/>
    <lineage>
        <taxon>Eukaryota</taxon>
        <taxon>Viridiplantae</taxon>
        <taxon>Chlorophyta</taxon>
        <taxon>core chlorophytes</taxon>
        <taxon>Trebouxiophyceae</taxon>
        <taxon>Chlorellales</taxon>
        <taxon>Chlorellaceae</taxon>
        <taxon>Apatococcus</taxon>
    </lineage>
</organism>
<dbReference type="Proteomes" id="UP001438707">
    <property type="component" value="Unassembled WGS sequence"/>
</dbReference>
<accession>A0AAW1QV08</accession>
<proteinExistence type="predicted"/>
<protein>
    <submittedName>
        <fullName evidence="1">Uncharacterized protein</fullName>
    </submittedName>
</protein>
<evidence type="ECO:0000313" key="1">
    <source>
        <dbReference type="EMBL" id="KAK9825299.1"/>
    </source>
</evidence>
<sequence>MTAASEVLAAEFLLNLQKQQAAREAQLQQVLKGCVRKTDASARTAEHETPALTVSAENLQSAELREEIAAGLVHVRRRGVELHELHEQLSQATKGHREHERISSSIHQTLEAVSQNLAAVRAIFICEVHSFLSSRRDSPTQLQDGAEWSLQMERQLGYEKFCHQACRFLGSEQAGRNRITRWLAALSDSIFYTVLPVSRFRIALNLLTFSRTFGAAFLASRLVSGDVPGWAASNMLGASAAT</sequence>
<dbReference type="AlphaFoldDB" id="A0AAW1QV08"/>
<keyword evidence="2" id="KW-1185">Reference proteome</keyword>
<dbReference type="EMBL" id="JALJOS010000025">
    <property type="protein sequence ID" value="KAK9825299.1"/>
    <property type="molecule type" value="Genomic_DNA"/>
</dbReference>
<name>A0AAW1QV08_9CHLO</name>
<gene>
    <name evidence="1" type="ORF">WJX74_007371</name>
</gene>
<evidence type="ECO:0000313" key="2">
    <source>
        <dbReference type="Proteomes" id="UP001438707"/>
    </source>
</evidence>
<comment type="caution">
    <text evidence="1">The sequence shown here is derived from an EMBL/GenBank/DDBJ whole genome shotgun (WGS) entry which is preliminary data.</text>
</comment>
<reference evidence="1 2" key="1">
    <citation type="journal article" date="2024" name="Nat. Commun.">
        <title>Phylogenomics reveals the evolutionary origins of lichenization in chlorophyte algae.</title>
        <authorList>
            <person name="Puginier C."/>
            <person name="Libourel C."/>
            <person name="Otte J."/>
            <person name="Skaloud P."/>
            <person name="Haon M."/>
            <person name="Grisel S."/>
            <person name="Petersen M."/>
            <person name="Berrin J.G."/>
            <person name="Delaux P.M."/>
            <person name="Dal Grande F."/>
            <person name="Keller J."/>
        </authorList>
    </citation>
    <scope>NUCLEOTIDE SEQUENCE [LARGE SCALE GENOMIC DNA]</scope>
    <source>
        <strain evidence="1 2">SAG 2145</strain>
    </source>
</reference>